<keyword evidence="1" id="KW-0812">Transmembrane</keyword>
<evidence type="ECO:0000313" key="2">
    <source>
        <dbReference type="EMBL" id="AUR87172.1"/>
    </source>
</evidence>
<feature type="transmembrane region" description="Helical" evidence="1">
    <location>
        <begin position="507"/>
        <end position="529"/>
    </location>
</feature>
<feature type="transmembrane region" description="Helical" evidence="1">
    <location>
        <begin position="536"/>
        <end position="554"/>
    </location>
</feature>
<proteinExistence type="predicted"/>
<protein>
    <submittedName>
        <fullName evidence="2">TMhelix containing protein</fullName>
    </submittedName>
</protein>
<keyword evidence="3" id="KW-1185">Reference proteome</keyword>
<evidence type="ECO:0000313" key="3">
    <source>
        <dbReference type="Proteomes" id="UP000259765"/>
    </source>
</evidence>
<sequence length="671" mass="74788">MERGGRKLSLFLYMGKYQHLTGSFATNLNSVDEPTSKSIVGKICLKPDYPHNNALLAHAYNGLSNRIHSVYNYARDEYTLGLPEGYGVYLNDTPVEDIRDAVVSDVGFDVLLREAFLSLPNSDIISRWYAAENWGWNSLTGAFTNPPLSSTDGDNDVTIIASEFDPEGDLRVTFAIGGNTNRVIRVSDHGFNLDELYYHVSYVPLNDTGVAEAYWFYRKGAGQHPDLDLPVEVVYGSPFMPVIPLRENNLSLGPECEDGEYVRDGNGDKIKPDTELYRTSVKLCKKARTDFDEITREISGNPDIDQIDHAYLIFGIDVRSDSPAGKHYLFQFFESVALETSGANEIVIKDSNFHCKVTFDDVVRTLHIGNLTKKTELTYAGNTLTLKRQINDTEYVQLVVTNLVHTNYVQDRHAVVTSLATSADEENFNFIIPLRFELIKQDRGMFEREDLIRESFKLVFNTYEKKKLKWYQRGIFKALITIVAIVVTVYTAGAGAAALATATAAEAVLLAAQAIIYSSLISLGFKMLARILPPEVFAILAVIAIVVAGSQAFGGTDFTSLTSQDLLQLSSNLVEITNYSIEAEMDTLLGEMTDFQDYASELEDELLLLEESLANEPLYDVGALLLHQPMFISGEEPENFYTRTIHAGNIGTQSLNVIESYVDSKLELPKQ</sequence>
<dbReference type="Proteomes" id="UP000259765">
    <property type="component" value="Segment"/>
</dbReference>
<organism evidence="2 3">
    <name type="scientific">Vibrio phage 1.097.O._10N.286.49.B3</name>
    <dbReference type="NCBI Taxonomy" id="1881383"/>
    <lineage>
        <taxon>Viruses</taxon>
        <taxon>Duplodnaviria</taxon>
        <taxon>Heunggongvirae</taxon>
        <taxon>Uroviricota</taxon>
        <taxon>Caudoviricetes</taxon>
        <taxon>Schitoviridae</taxon>
        <taxon>Pontosvirinae</taxon>
        <taxon>Dorisvirus</taxon>
        <taxon>Dorisvirus 49B3</taxon>
    </lineage>
</organism>
<keyword evidence="1" id="KW-0472">Membrane</keyword>
<gene>
    <name evidence="2" type="ORF">NVP1097O_26</name>
</gene>
<keyword evidence="1" id="KW-1133">Transmembrane helix</keyword>
<accession>A0A2I7R0K3</accession>
<dbReference type="EMBL" id="MG592470">
    <property type="protein sequence ID" value="AUR87172.1"/>
    <property type="molecule type" value="Genomic_DNA"/>
</dbReference>
<evidence type="ECO:0000256" key="1">
    <source>
        <dbReference type="SAM" id="Phobius"/>
    </source>
</evidence>
<reference evidence="2 3" key="1">
    <citation type="submission" date="2017-11" db="EMBL/GenBank/DDBJ databases">
        <title>A major lineage of nontailed dsDNA viruses as unrecognized killers of marine bacteria.</title>
        <authorList>
            <person name="Kauffman K.M."/>
            <person name="Hussain F.A."/>
            <person name="Yang J."/>
            <person name="Arevalo P."/>
            <person name="Brown J.M."/>
            <person name="Chang W.K."/>
            <person name="VanInsberghe D."/>
            <person name="Elsherbini J."/>
            <person name="Cutler M.B."/>
            <person name="Kelly L."/>
            <person name="Polz M.F."/>
        </authorList>
    </citation>
    <scope>NUCLEOTIDE SEQUENCE [LARGE SCALE GENOMIC DNA]</scope>
</reference>
<feature type="transmembrane region" description="Helical" evidence="1">
    <location>
        <begin position="475"/>
        <end position="501"/>
    </location>
</feature>
<name>A0A2I7R0K3_9CAUD</name>